<evidence type="ECO:0000259" key="3">
    <source>
        <dbReference type="SMART" id="SM00382"/>
    </source>
</evidence>
<dbReference type="SUPFAM" id="SSF52540">
    <property type="entry name" value="P-loop containing nucleoside triphosphate hydrolases"/>
    <property type="match status" value="1"/>
</dbReference>
<dbReference type="AlphaFoldDB" id="A0A7C0XAP7"/>
<dbReference type="InterPro" id="IPR003593">
    <property type="entry name" value="AAA+_ATPase"/>
</dbReference>
<dbReference type="Gene3D" id="1.10.40.70">
    <property type="match status" value="1"/>
</dbReference>
<dbReference type="PANTHER" id="PTHR30050:SF4">
    <property type="entry name" value="ATP-BINDING PROTEIN RV3427C IN INSERTION SEQUENCE-RELATED"/>
    <property type="match status" value="1"/>
</dbReference>
<dbReference type="GO" id="GO:0006260">
    <property type="term" value="P:DNA replication"/>
    <property type="evidence" value="ECO:0007669"/>
    <property type="project" value="UniProtKB-KW"/>
</dbReference>
<accession>A0A7C0XAP7</accession>
<gene>
    <name evidence="4" type="ORF">ENG67_01925</name>
</gene>
<keyword evidence="1" id="KW-0235">DNA replication</keyword>
<evidence type="ECO:0000256" key="1">
    <source>
        <dbReference type="RuleBase" id="RU000577"/>
    </source>
</evidence>
<dbReference type="Gene3D" id="3.30.300.160">
    <property type="entry name" value="Type II secretion system, protein E, N-terminal domain"/>
    <property type="match status" value="1"/>
</dbReference>
<dbReference type="Proteomes" id="UP000885931">
    <property type="component" value="Unassembled WGS sequence"/>
</dbReference>
<dbReference type="InterPro" id="IPR037257">
    <property type="entry name" value="T2SS_E_N_sf"/>
</dbReference>
<evidence type="ECO:0000313" key="4">
    <source>
        <dbReference type="EMBL" id="HDM89947.1"/>
    </source>
</evidence>
<keyword evidence="1" id="KW-0067">ATP-binding</keyword>
<dbReference type="SMART" id="SM00382">
    <property type="entry name" value="AAA"/>
    <property type="match status" value="1"/>
</dbReference>
<comment type="caution">
    <text evidence="4">The sequence shown here is derived from an EMBL/GenBank/DDBJ whole genome shotgun (WGS) entry which is preliminary data.</text>
</comment>
<evidence type="ECO:0000256" key="2">
    <source>
        <dbReference type="RuleBase" id="RU004227"/>
    </source>
</evidence>
<keyword evidence="1" id="KW-0547">Nucleotide-binding</keyword>
<comment type="similarity">
    <text evidence="2">Belongs to the DnaA family.</text>
</comment>
<dbReference type="CDD" id="cd00009">
    <property type="entry name" value="AAA"/>
    <property type="match status" value="1"/>
</dbReference>
<dbReference type="PANTHER" id="PTHR30050">
    <property type="entry name" value="CHROMOSOMAL REPLICATION INITIATOR PROTEIN DNAA"/>
    <property type="match status" value="1"/>
</dbReference>
<feature type="domain" description="AAA+ ATPase" evidence="3">
    <location>
        <begin position="195"/>
        <end position="382"/>
    </location>
</feature>
<proteinExistence type="inferred from homology"/>
<dbReference type="InterPro" id="IPR013317">
    <property type="entry name" value="DnaA_dom"/>
</dbReference>
<dbReference type="Pfam" id="PF00308">
    <property type="entry name" value="Bac_DnaA"/>
    <property type="match status" value="1"/>
</dbReference>
<name>A0A7C0XAP7_UNCW3</name>
<dbReference type="Gene3D" id="3.40.50.300">
    <property type="entry name" value="P-loop containing nucleotide triphosphate hydrolases"/>
    <property type="match status" value="1"/>
</dbReference>
<comment type="function">
    <text evidence="1">Plays an essential role in the initiation and regulation of chromosomal replication. ATP-DnaA binds to the origin of replication (oriC) to initiate formation of the DNA replication initiation complex once per cell cycle. Binds the DnaA box (a 9 base pair repeat at the origin) and separates the double-stranded (ds)DNA. Forms a right-handed helical filament on oriC DNA; dsDNA binds to the exterior of the filament while single-stranded (ss)DNA is stabiized in the filament's interior. The ATP-DnaA-oriC complex binds and stabilizes one strand of the AT-rich DNA unwinding element (DUE), permitting loading of DNA polymerase. After initiation quickly degrades to an ADP-DnaA complex that is not apt for DNA replication. Binds acidic phospholipids.</text>
</comment>
<dbReference type="InterPro" id="IPR007831">
    <property type="entry name" value="T2SS_GspE_N"/>
</dbReference>
<sequence>MTKTAAKYSTLGEFLLEEGYLKRSDYEKALKRQWEKGGTLEENLVDLGLLSEDDLIKLLVKYFGVHYLDLSRLEIDPEAVYHIPLRVALTFKAIAVRKSKNSLAVAMANPLDAMALSEIKKVTDLRIYPFVSRISDIEKAISSIYSKNLDKRAREDFVISPRIPRDEGMNLDGFIEDDSNSLALSMAKSFIEGKDVKYLAIVGEPGTGKTHILQGIAGALEENNEPFEYLSVPILTLTAEGQRSNALALLEALEGKTLLLDDFDAIGESRASQSFLSLLLDRALRDGRKVALATSKPLKNIESLDPSLRARVSGFVVAQLGSPSAELKKKLLEKLLGKNKLAEDIENLIARNTSSNLREIFAIAQQLKALSRNGEVEITLGLVEQILSNFR</sequence>
<keyword evidence="1" id="KW-0238">DNA-binding</keyword>
<dbReference type="PRINTS" id="PR00051">
    <property type="entry name" value="DNAA"/>
</dbReference>
<dbReference type="Pfam" id="PF05157">
    <property type="entry name" value="MshEN"/>
    <property type="match status" value="1"/>
</dbReference>
<organism evidence="4">
    <name type="scientific">candidate division WOR-3 bacterium</name>
    <dbReference type="NCBI Taxonomy" id="2052148"/>
    <lineage>
        <taxon>Bacteria</taxon>
        <taxon>Bacteria division WOR-3</taxon>
    </lineage>
</organism>
<dbReference type="SUPFAM" id="SSF160246">
    <property type="entry name" value="EspE N-terminal domain-like"/>
    <property type="match status" value="1"/>
</dbReference>
<dbReference type="InterPro" id="IPR020591">
    <property type="entry name" value="Chromosome_initiator_DnaA-like"/>
</dbReference>
<dbReference type="GO" id="GO:0003677">
    <property type="term" value="F:DNA binding"/>
    <property type="evidence" value="ECO:0007669"/>
    <property type="project" value="UniProtKB-KW"/>
</dbReference>
<protein>
    <recommendedName>
        <fullName evidence="1">Chromosomal replication initiator protein DnaA</fullName>
    </recommendedName>
</protein>
<dbReference type="GO" id="GO:0005524">
    <property type="term" value="F:ATP binding"/>
    <property type="evidence" value="ECO:0007669"/>
    <property type="project" value="UniProtKB-KW"/>
</dbReference>
<dbReference type="InterPro" id="IPR027417">
    <property type="entry name" value="P-loop_NTPase"/>
</dbReference>
<dbReference type="EMBL" id="DRBW01000073">
    <property type="protein sequence ID" value="HDM89947.1"/>
    <property type="molecule type" value="Genomic_DNA"/>
</dbReference>
<reference evidence="4" key="1">
    <citation type="journal article" date="2020" name="mSystems">
        <title>Genome- and Community-Level Interaction Insights into Carbon Utilization and Element Cycling Functions of Hydrothermarchaeota in Hydrothermal Sediment.</title>
        <authorList>
            <person name="Zhou Z."/>
            <person name="Liu Y."/>
            <person name="Xu W."/>
            <person name="Pan J."/>
            <person name="Luo Z.H."/>
            <person name="Li M."/>
        </authorList>
    </citation>
    <scope>NUCLEOTIDE SEQUENCE [LARGE SCALE GENOMIC DNA]</scope>
    <source>
        <strain evidence="4">HyVt-237</strain>
    </source>
</reference>